<evidence type="ECO:0000313" key="4">
    <source>
        <dbReference type="EMBL" id="KAG0493513.1"/>
    </source>
</evidence>
<accession>A0A835RMX8</accession>
<dbReference type="Pfam" id="PF03630">
    <property type="entry name" value="Fumble"/>
    <property type="match status" value="1"/>
</dbReference>
<dbReference type="SUPFAM" id="SSF53067">
    <property type="entry name" value="Actin-like ATPase domain"/>
    <property type="match status" value="1"/>
</dbReference>
<dbReference type="EMBL" id="JADCNM010000002">
    <property type="protein sequence ID" value="KAG0493513.1"/>
    <property type="molecule type" value="Genomic_DNA"/>
</dbReference>
<dbReference type="GO" id="GO:0015937">
    <property type="term" value="P:coenzyme A biosynthetic process"/>
    <property type="evidence" value="ECO:0007669"/>
    <property type="project" value="UniProtKB-KW"/>
</dbReference>
<evidence type="ECO:0000256" key="1">
    <source>
        <dbReference type="ARBA" id="ARBA00022741"/>
    </source>
</evidence>
<evidence type="ECO:0000256" key="3">
    <source>
        <dbReference type="ARBA" id="ARBA00022993"/>
    </source>
</evidence>
<keyword evidence="2" id="KW-0067">ATP-binding</keyword>
<dbReference type="GO" id="GO:0005524">
    <property type="term" value="F:ATP binding"/>
    <property type="evidence" value="ECO:0007669"/>
    <property type="project" value="UniProtKB-KW"/>
</dbReference>
<keyword evidence="1" id="KW-0547">Nucleotide-binding</keyword>
<name>A0A835RMX8_VANPL</name>
<dbReference type="Gene3D" id="3.30.420.40">
    <property type="match status" value="2"/>
</dbReference>
<dbReference type="InterPro" id="IPR043129">
    <property type="entry name" value="ATPase_NBD"/>
</dbReference>
<dbReference type="GO" id="GO:0005829">
    <property type="term" value="C:cytosol"/>
    <property type="evidence" value="ECO:0007669"/>
    <property type="project" value="TreeGrafter"/>
</dbReference>
<protein>
    <submittedName>
        <fullName evidence="4">Uncharacterized protein</fullName>
    </submittedName>
</protein>
<dbReference type="PANTHER" id="PTHR12280">
    <property type="entry name" value="PANTOTHENATE KINASE"/>
    <property type="match status" value="1"/>
</dbReference>
<dbReference type="AlphaFoldDB" id="A0A835RMX8"/>
<evidence type="ECO:0000313" key="5">
    <source>
        <dbReference type="Proteomes" id="UP000639772"/>
    </source>
</evidence>
<dbReference type="Proteomes" id="UP000639772">
    <property type="component" value="Unassembled WGS sequence"/>
</dbReference>
<keyword evidence="3" id="KW-0173">Coenzyme A biosynthesis</keyword>
<proteinExistence type="predicted"/>
<dbReference type="PANTHER" id="PTHR12280:SF20">
    <property type="entry name" value="4'-PHOSPHOPANTETHEINE PHOSPHATASE"/>
    <property type="match status" value="1"/>
</dbReference>
<comment type="caution">
    <text evidence="4">The sequence shown here is derived from an EMBL/GenBank/DDBJ whole genome shotgun (WGS) entry which is preliminary data.</text>
</comment>
<sequence>MAELGGPPLERRRGKDRWHGRVTQCVALGQGPQLDLSGAADPVAVKYNFGENSNLLIASISEMTGICLKYLLNQSEQYGALFRDDKARSIEEKARISNGKSNNYDSSGRLHFVIPETGKLNGCGLFLLSNFILVAVSCRCFPCLYGETNVHIWALDLELKIEEKKNLRADWALNIGDITKEIKEKNFGHEIAIVLKQNLIIEKEFSLPIQAKTMGGAILLPLSAVVDVCAKEYCSSEEVPGLCTNEQKWMYCREDCLITYGWLKSSRKRRAQSRRILEKSRGSWRCICNFLRRFTNIEECLICFDELLELSQKGDNSNIDMLVGDIYGGMDYSKISYLNALQYGLKRIFFGGFFIRGHAYTMDTISFAISWIEKFIQKGTEITAPVPMAPPGTTGVGGFERPSSRGNTLRSDASATLKYWCSSSCALTGGFLLADPKKYEPNTVDLLDHSEFEYWFTVLSGAYA</sequence>
<organism evidence="4 5">
    <name type="scientific">Vanilla planifolia</name>
    <name type="common">Vanilla</name>
    <dbReference type="NCBI Taxonomy" id="51239"/>
    <lineage>
        <taxon>Eukaryota</taxon>
        <taxon>Viridiplantae</taxon>
        <taxon>Streptophyta</taxon>
        <taxon>Embryophyta</taxon>
        <taxon>Tracheophyta</taxon>
        <taxon>Spermatophyta</taxon>
        <taxon>Magnoliopsida</taxon>
        <taxon>Liliopsida</taxon>
        <taxon>Asparagales</taxon>
        <taxon>Orchidaceae</taxon>
        <taxon>Vanilloideae</taxon>
        <taxon>Vanilleae</taxon>
        <taxon>Vanilla</taxon>
    </lineage>
</organism>
<dbReference type="GO" id="GO:0005634">
    <property type="term" value="C:nucleus"/>
    <property type="evidence" value="ECO:0007669"/>
    <property type="project" value="TreeGrafter"/>
</dbReference>
<reference evidence="4 5" key="1">
    <citation type="journal article" date="2020" name="Nat. Food">
        <title>A phased Vanilla planifolia genome enables genetic improvement of flavour and production.</title>
        <authorList>
            <person name="Hasing T."/>
            <person name="Tang H."/>
            <person name="Brym M."/>
            <person name="Khazi F."/>
            <person name="Huang T."/>
            <person name="Chambers A.H."/>
        </authorList>
    </citation>
    <scope>NUCLEOTIDE SEQUENCE [LARGE SCALE GENOMIC DNA]</scope>
    <source>
        <tissue evidence="4">Leaf</tissue>
    </source>
</reference>
<dbReference type="InterPro" id="IPR004567">
    <property type="entry name" value="Type_II_PanK"/>
</dbReference>
<dbReference type="GO" id="GO:0004594">
    <property type="term" value="F:pantothenate kinase activity"/>
    <property type="evidence" value="ECO:0007669"/>
    <property type="project" value="TreeGrafter"/>
</dbReference>
<gene>
    <name evidence="4" type="ORF">HPP92_004507</name>
</gene>
<evidence type="ECO:0000256" key="2">
    <source>
        <dbReference type="ARBA" id="ARBA00022840"/>
    </source>
</evidence>
<dbReference type="OrthoDB" id="1938492at2759"/>